<evidence type="ECO:0000256" key="4">
    <source>
        <dbReference type="ARBA" id="ARBA00023163"/>
    </source>
</evidence>
<evidence type="ECO:0000313" key="10">
    <source>
        <dbReference type="Proteomes" id="UP001390669"/>
    </source>
</evidence>
<evidence type="ECO:0000256" key="6">
    <source>
        <dbReference type="SAM" id="MobiDB-lite"/>
    </source>
</evidence>
<comment type="caution">
    <text evidence="5">Lacks conserved residue(s) required for the propagation of feature annotation.</text>
</comment>
<comment type="caution">
    <text evidence="9">The sequence shown here is derived from an EMBL/GenBank/DDBJ whole genome shotgun (WGS) entry which is preliminary data.</text>
</comment>
<dbReference type="Proteomes" id="UP001390669">
    <property type="component" value="Unassembled WGS sequence"/>
</dbReference>
<dbReference type="EMBL" id="JAYMRW010000003">
    <property type="protein sequence ID" value="MEM5447645.1"/>
    <property type="molecule type" value="Genomic_DNA"/>
</dbReference>
<accession>A0ABU9S8F1</accession>
<dbReference type="InterPro" id="IPR035965">
    <property type="entry name" value="PAS-like_dom_sf"/>
</dbReference>
<dbReference type="SMART" id="SM00448">
    <property type="entry name" value="REC"/>
    <property type="match status" value="1"/>
</dbReference>
<evidence type="ECO:0000256" key="5">
    <source>
        <dbReference type="PROSITE-ProRule" id="PRU00169"/>
    </source>
</evidence>
<dbReference type="Pfam" id="PF13188">
    <property type="entry name" value="PAS_8"/>
    <property type="match status" value="1"/>
</dbReference>
<name>A0ABU9S8F1_9BURK</name>
<dbReference type="CDD" id="cd06170">
    <property type="entry name" value="LuxR_C_like"/>
    <property type="match status" value="1"/>
</dbReference>
<evidence type="ECO:0000256" key="1">
    <source>
        <dbReference type="ARBA" id="ARBA00022553"/>
    </source>
</evidence>
<keyword evidence="2" id="KW-0805">Transcription regulation</keyword>
<dbReference type="InterPro" id="IPR016032">
    <property type="entry name" value="Sig_transdc_resp-reg_C-effctor"/>
</dbReference>
<evidence type="ECO:0000256" key="2">
    <source>
        <dbReference type="ARBA" id="ARBA00023015"/>
    </source>
</evidence>
<keyword evidence="4" id="KW-0804">Transcription</keyword>
<dbReference type="SUPFAM" id="SSF52172">
    <property type="entry name" value="CheY-like"/>
    <property type="match status" value="1"/>
</dbReference>
<dbReference type="InterPro" id="IPR058245">
    <property type="entry name" value="NreC/VraR/RcsB-like_REC"/>
</dbReference>
<evidence type="ECO:0000256" key="3">
    <source>
        <dbReference type="ARBA" id="ARBA00023125"/>
    </source>
</evidence>
<feature type="domain" description="Response regulatory" evidence="8">
    <location>
        <begin position="7"/>
        <end position="122"/>
    </location>
</feature>
<keyword evidence="1" id="KW-0597">Phosphoprotein</keyword>
<dbReference type="SUPFAM" id="SSF55785">
    <property type="entry name" value="PYP-like sensor domain (PAS domain)"/>
    <property type="match status" value="1"/>
</dbReference>
<dbReference type="PROSITE" id="PS50110">
    <property type="entry name" value="RESPONSE_REGULATORY"/>
    <property type="match status" value="1"/>
</dbReference>
<feature type="region of interest" description="Disordered" evidence="6">
    <location>
        <begin position="218"/>
        <end position="237"/>
    </location>
</feature>
<dbReference type="InterPro" id="IPR011006">
    <property type="entry name" value="CheY-like_superfamily"/>
</dbReference>
<protein>
    <submittedName>
        <fullName evidence="9">Response regulator</fullName>
    </submittedName>
</protein>
<dbReference type="InterPro" id="IPR000014">
    <property type="entry name" value="PAS"/>
</dbReference>
<dbReference type="SMART" id="SM00421">
    <property type="entry name" value="HTH_LUXR"/>
    <property type="match status" value="1"/>
</dbReference>
<organism evidence="9 10">
    <name type="scientific">Paraburkholderia guartelaensis</name>
    <dbReference type="NCBI Taxonomy" id="2546446"/>
    <lineage>
        <taxon>Bacteria</taxon>
        <taxon>Pseudomonadati</taxon>
        <taxon>Pseudomonadota</taxon>
        <taxon>Betaproteobacteria</taxon>
        <taxon>Burkholderiales</taxon>
        <taxon>Burkholderiaceae</taxon>
        <taxon>Paraburkholderia</taxon>
    </lineage>
</organism>
<evidence type="ECO:0000313" key="9">
    <source>
        <dbReference type="EMBL" id="MEM5447645.1"/>
    </source>
</evidence>
<dbReference type="PROSITE" id="PS50043">
    <property type="entry name" value="HTH_LUXR_2"/>
    <property type="match status" value="1"/>
</dbReference>
<dbReference type="Pfam" id="PF00072">
    <property type="entry name" value="Response_reg"/>
    <property type="match status" value="1"/>
</dbReference>
<keyword evidence="3" id="KW-0238">DNA-binding</keyword>
<dbReference type="PANTHER" id="PTHR43214:SF41">
    <property type="entry name" value="NITRATE_NITRITE RESPONSE REGULATOR PROTEIN NARP"/>
    <property type="match status" value="1"/>
</dbReference>
<dbReference type="PANTHER" id="PTHR43214">
    <property type="entry name" value="TWO-COMPONENT RESPONSE REGULATOR"/>
    <property type="match status" value="1"/>
</dbReference>
<proteinExistence type="predicted"/>
<keyword evidence="10" id="KW-1185">Reference proteome</keyword>
<dbReference type="InterPro" id="IPR036890">
    <property type="entry name" value="HATPase_C_sf"/>
</dbReference>
<dbReference type="Gene3D" id="3.30.450.20">
    <property type="entry name" value="PAS domain"/>
    <property type="match status" value="1"/>
</dbReference>
<dbReference type="Gene3D" id="3.30.565.10">
    <property type="entry name" value="Histidine kinase-like ATPase, C-terminal domain"/>
    <property type="match status" value="1"/>
</dbReference>
<dbReference type="CDD" id="cd17535">
    <property type="entry name" value="REC_NarL-like"/>
    <property type="match status" value="1"/>
</dbReference>
<evidence type="ECO:0000259" key="7">
    <source>
        <dbReference type="PROSITE" id="PS50043"/>
    </source>
</evidence>
<dbReference type="SUPFAM" id="SSF46894">
    <property type="entry name" value="C-terminal effector domain of the bipartite response regulators"/>
    <property type="match status" value="1"/>
</dbReference>
<dbReference type="InterPro" id="IPR000792">
    <property type="entry name" value="Tscrpt_reg_LuxR_C"/>
</dbReference>
<dbReference type="Gene3D" id="3.40.50.2300">
    <property type="match status" value="1"/>
</dbReference>
<gene>
    <name evidence="9" type="ORF">VSR33_09080</name>
</gene>
<evidence type="ECO:0000259" key="8">
    <source>
        <dbReference type="PROSITE" id="PS50110"/>
    </source>
</evidence>
<sequence>METAMHRLVIAEDQTITRESLRLVLSRDGYEVVGQAADGIEAMRQVRTQRPDALILGLRLRRLNGLEVIRRARTALPALKILVLSDIDTADTIARCERAGASAFVSKVSDLGELALALRALACGSSWFPASEASPELRKARIRSGDHPLGLLSQRELSVLGYLAKGYRIRRIADELALNDRTVSTYKTRLMEKLGAKSLIELAEVARRNGLISTIEIEHPGSSGYEPASAPATQPSGDTHALLDTLPYAVSIRSMDGRIVFANRHLQTLLGQRGADLYDADLPQQARALGADEATARRVESAFCDTLASGVPYRVDAVGVADGQTAIGVHWGAPLLDDAGSFTKMICGTFNVSGPERMFVELRDASAATLEIWEARAAHALTFGQVIGESITRALAILDSGEGGSQADCGSSGELRGRLLVAQMHLRQLQALMASNEPRHESRTERSDVRQLTREVAATVERDATPLGIRVTTRFQGRGGTLVWVDIDGYAQLLSTLLYEAIRNAGPGATVPLRFSSTLRTGGMVDIAVEIGSEGKSPNARRDDTSNIGVRVAQTGQQLQQHMATALGAKLRRSDQTGSSLTVLTMTLLRTESNRNTTAPLDGS</sequence>
<reference evidence="9 10" key="1">
    <citation type="submission" date="2024-01" db="EMBL/GenBank/DDBJ databases">
        <title>The diversity of rhizobia nodulating Mimosa spp. in eleven states of Brazil covering several biomes is determined by host plant, location, and edaphic factors.</title>
        <authorList>
            <person name="Rouws L."/>
            <person name="Barauna A."/>
            <person name="Beukes C."/>
            <person name="De Faria S.M."/>
            <person name="Gross E."/>
            <person name="Dos Reis Junior F.B."/>
            <person name="Simon M."/>
            <person name="Maluk M."/>
            <person name="Odee D.W."/>
            <person name="Kenicer G."/>
            <person name="Young J.P.W."/>
            <person name="Reis V.M."/>
            <person name="Zilli J."/>
            <person name="James E.K."/>
        </authorList>
    </citation>
    <scope>NUCLEOTIDE SEQUENCE [LARGE SCALE GENOMIC DNA]</scope>
    <source>
        <strain evidence="9 10">JPY164</strain>
    </source>
</reference>
<dbReference type="InterPro" id="IPR001789">
    <property type="entry name" value="Sig_transdc_resp-reg_receiver"/>
</dbReference>
<dbReference type="Pfam" id="PF00196">
    <property type="entry name" value="GerE"/>
    <property type="match status" value="1"/>
</dbReference>
<feature type="domain" description="HTH luxR-type" evidence="7">
    <location>
        <begin position="145"/>
        <end position="210"/>
    </location>
</feature>
<dbReference type="PRINTS" id="PR00038">
    <property type="entry name" value="HTHLUXR"/>
</dbReference>
<dbReference type="InterPro" id="IPR039420">
    <property type="entry name" value="WalR-like"/>
</dbReference>
<dbReference type="RefSeq" id="WP_406951895.1">
    <property type="nucleotide sequence ID" value="NZ_JAYMRW010000003.1"/>
</dbReference>